<protein>
    <submittedName>
        <fullName evidence="3">Round spermatid basic protein 1 protein</fullName>
    </submittedName>
</protein>
<dbReference type="Proteomes" id="UP000699462">
    <property type="component" value="Unassembled WGS sequence"/>
</dbReference>
<accession>A0A8T0DRE4</accession>
<dbReference type="PANTHER" id="PTHR13354:SF11">
    <property type="entry name" value="LYSINE-SPECIFIC DEMETHYLASE 9"/>
    <property type="match status" value="1"/>
</dbReference>
<sequence>MDRTDLIRNHSPKIKPFSSCHTPLVNISPPNVSQFVLPTGSDFGDVEDRRIKKSLKKRKPSSTYIHDPLTHMIRSSTKTKIPSSPLRHLSDLMYVEHYENGGGYALHSYADELAHLTKDELELFAQKYFKNLFSERRKTGVVPFSYYCIGVVHGAARRLPELLSYISRVYPTLSVNTNPIEHKNATESILLSKYVHNVHKSYSRGVFRFGPMHSISIVGVKGEERGCFSRDILQMIEEDPFLRLVTPWGRLSSLSGMDPHKSDDGPIIWVRPGEQAVPVCPMTAKDKRRTLIIIPVSSLALRLSQSCELTDLLPVRRARRVRQVLVPDRTPCHADHADDGLGRHTTAAIGLLKAVYSPQSSTKGRDSRLVTNGSSCSPVPSESLNEASSWRHPYTVGPHPVGRIVKDVVVFDPRHYAELVKRLRLDIMEPPASQCGTFWADDAELNQLHAEGFSYVRLPLRDNDIYFIPRNVVHQFKTVSATVSIAWHVRLKQYYEDRYPASTSTTAPDPGRTMMTTNTPNAIIDTIETVNVDNSINEAKRQHISAEVVETSEVNTNRAHSDIASNSASGSTSTTSVPLPS</sequence>
<evidence type="ECO:0000256" key="1">
    <source>
        <dbReference type="ARBA" id="ARBA00010560"/>
    </source>
</evidence>
<feature type="region of interest" description="Disordered" evidence="2">
    <location>
        <begin position="359"/>
        <end position="382"/>
    </location>
</feature>
<evidence type="ECO:0000256" key="2">
    <source>
        <dbReference type="SAM" id="MobiDB-lite"/>
    </source>
</evidence>
<comment type="similarity">
    <text evidence="1">Belongs to the round spermatid basic protein 1 family.</text>
</comment>
<dbReference type="EMBL" id="JTDF01001714">
    <property type="protein sequence ID" value="KAF8569638.1"/>
    <property type="molecule type" value="Genomic_DNA"/>
</dbReference>
<feature type="compositionally biased region" description="Polar residues" evidence="2">
    <location>
        <begin position="369"/>
        <end position="382"/>
    </location>
</feature>
<name>A0A8T0DRE4_9TREM</name>
<dbReference type="PANTHER" id="PTHR13354">
    <property type="entry name" value="ROUND SPERMATID BASIC PROTEIN 1"/>
    <property type="match status" value="1"/>
</dbReference>
<gene>
    <name evidence="3" type="ORF">P879_00455</name>
</gene>
<dbReference type="GO" id="GO:0005634">
    <property type="term" value="C:nucleus"/>
    <property type="evidence" value="ECO:0007669"/>
    <property type="project" value="InterPro"/>
</dbReference>
<organism evidence="3 4">
    <name type="scientific">Paragonimus westermani</name>
    <dbReference type="NCBI Taxonomy" id="34504"/>
    <lineage>
        <taxon>Eukaryota</taxon>
        <taxon>Metazoa</taxon>
        <taxon>Spiralia</taxon>
        <taxon>Lophotrochozoa</taxon>
        <taxon>Platyhelminthes</taxon>
        <taxon>Trematoda</taxon>
        <taxon>Digenea</taxon>
        <taxon>Plagiorchiida</taxon>
        <taxon>Troglotremata</taxon>
        <taxon>Troglotrematidae</taxon>
        <taxon>Paragonimus</taxon>
    </lineage>
</organism>
<proteinExistence type="inferred from homology"/>
<feature type="compositionally biased region" description="Low complexity" evidence="2">
    <location>
        <begin position="564"/>
        <end position="581"/>
    </location>
</feature>
<keyword evidence="4" id="KW-1185">Reference proteome</keyword>
<dbReference type="OrthoDB" id="6020087at2759"/>
<dbReference type="InterPro" id="IPR026306">
    <property type="entry name" value="RSBN1/Dpy-2/CEP530"/>
</dbReference>
<reference evidence="3 4" key="1">
    <citation type="submission" date="2019-07" db="EMBL/GenBank/DDBJ databases">
        <title>Annotation for the trematode Paragonimus westermani.</title>
        <authorList>
            <person name="Choi Y.-J."/>
        </authorList>
    </citation>
    <scope>NUCLEOTIDE SEQUENCE [LARGE SCALE GENOMIC DNA]</scope>
    <source>
        <strain evidence="3">180907_Pwestermani</strain>
    </source>
</reference>
<dbReference type="AlphaFoldDB" id="A0A8T0DRE4"/>
<evidence type="ECO:0000313" key="4">
    <source>
        <dbReference type="Proteomes" id="UP000699462"/>
    </source>
</evidence>
<feature type="region of interest" description="Disordered" evidence="2">
    <location>
        <begin position="551"/>
        <end position="581"/>
    </location>
</feature>
<evidence type="ECO:0000313" key="3">
    <source>
        <dbReference type="EMBL" id="KAF8569638.1"/>
    </source>
</evidence>
<comment type="caution">
    <text evidence="3">The sequence shown here is derived from an EMBL/GenBank/DDBJ whole genome shotgun (WGS) entry which is preliminary data.</text>
</comment>